<proteinExistence type="predicted"/>
<reference evidence="2 3" key="1">
    <citation type="submission" date="2021-03" db="EMBL/GenBank/DDBJ databases">
        <title>Sequencing the genomes of 1000 actinobacteria strains.</title>
        <authorList>
            <person name="Klenk H.-P."/>
        </authorList>
    </citation>
    <scope>NUCLEOTIDE SEQUENCE [LARGE SCALE GENOMIC DNA]</scope>
    <source>
        <strain evidence="2 3">DSM 12936</strain>
    </source>
</reference>
<name>A0ABS4Z5U1_9ACTN</name>
<dbReference type="GO" id="GO:0004497">
    <property type="term" value="F:monooxygenase activity"/>
    <property type="evidence" value="ECO:0007669"/>
    <property type="project" value="UniProtKB-KW"/>
</dbReference>
<dbReference type="InterPro" id="IPR011008">
    <property type="entry name" value="Dimeric_a/b-barrel"/>
</dbReference>
<feature type="domain" description="ABM" evidence="1">
    <location>
        <begin position="1"/>
        <end position="75"/>
    </location>
</feature>
<organism evidence="2 3">
    <name type="scientific">Microlunatus capsulatus</name>
    <dbReference type="NCBI Taxonomy" id="99117"/>
    <lineage>
        <taxon>Bacteria</taxon>
        <taxon>Bacillati</taxon>
        <taxon>Actinomycetota</taxon>
        <taxon>Actinomycetes</taxon>
        <taxon>Propionibacteriales</taxon>
        <taxon>Propionibacteriaceae</taxon>
        <taxon>Microlunatus</taxon>
    </lineage>
</organism>
<keyword evidence="2" id="KW-0503">Monooxygenase</keyword>
<protein>
    <submittedName>
        <fullName evidence="2">Quinol monooxygenase YgiN</fullName>
    </submittedName>
</protein>
<dbReference type="RefSeq" id="WP_210054085.1">
    <property type="nucleotide sequence ID" value="NZ_BAAAMH010000012.1"/>
</dbReference>
<evidence type="ECO:0000259" key="1">
    <source>
        <dbReference type="Pfam" id="PF03992"/>
    </source>
</evidence>
<keyword evidence="2" id="KW-0560">Oxidoreductase</keyword>
<gene>
    <name evidence="2" type="ORF">JOF54_001323</name>
</gene>
<dbReference type="InterPro" id="IPR050744">
    <property type="entry name" value="AI-2_Isomerase_LsrG"/>
</dbReference>
<evidence type="ECO:0000313" key="2">
    <source>
        <dbReference type="EMBL" id="MBP2416401.1"/>
    </source>
</evidence>
<dbReference type="InterPro" id="IPR007138">
    <property type="entry name" value="ABM_dom"/>
</dbReference>
<accession>A0ABS4Z5U1</accession>
<keyword evidence="3" id="KW-1185">Reference proteome</keyword>
<sequence>MYLIVVKFETTPDWTERWPDLVAGFTAATRQEPGNLWFEWSRSLEEPHVFVLVEAFTDDGAGPHVSSPHFARAMEEMRPALASTPRIVSRQVEGSGWDTMGELQVD</sequence>
<dbReference type="PANTHER" id="PTHR33336">
    <property type="entry name" value="QUINOL MONOOXYGENASE YGIN-RELATED"/>
    <property type="match status" value="1"/>
</dbReference>
<dbReference type="PANTHER" id="PTHR33336:SF3">
    <property type="entry name" value="ABM DOMAIN-CONTAINING PROTEIN"/>
    <property type="match status" value="1"/>
</dbReference>
<dbReference type="Pfam" id="PF03992">
    <property type="entry name" value="ABM"/>
    <property type="match status" value="1"/>
</dbReference>
<dbReference type="Gene3D" id="3.30.70.100">
    <property type="match status" value="1"/>
</dbReference>
<dbReference type="EMBL" id="JAGIOB010000001">
    <property type="protein sequence ID" value="MBP2416401.1"/>
    <property type="molecule type" value="Genomic_DNA"/>
</dbReference>
<dbReference type="SUPFAM" id="SSF54909">
    <property type="entry name" value="Dimeric alpha+beta barrel"/>
    <property type="match status" value="1"/>
</dbReference>
<dbReference type="Proteomes" id="UP000758168">
    <property type="component" value="Unassembled WGS sequence"/>
</dbReference>
<evidence type="ECO:0000313" key="3">
    <source>
        <dbReference type="Proteomes" id="UP000758168"/>
    </source>
</evidence>
<comment type="caution">
    <text evidence="2">The sequence shown here is derived from an EMBL/GenBank/DDBJ whole genome shotgun (WGS) entry which is preliminary data.</text>
</comment>